<protein>
    <submittedName>
        <fullName evidence="2">NMD protein affecting ribosome stability and mRNA decay</fullName>
    </submittedName>
</protein>
<dbReference type="InterPro" id="IPR007064">
    <property type="entry name" value="Nmd3_N"/>
</dbReference>
<dbReference type="Proteomes" id="UP000033116">
    <property type="component" value="Chromosome"/>
</dbReference>
<sequence>MNSITCPKCGTECDKLFDSVCRDCFFETFKLIDLPLVLHVKICSSCGAYFHRSRWENIGNLEEVVLKAVENALFIHDEAGDVELYLEPKEITPYIYMVRAEVDAIVKGEPIHAETATEVRVQRIACDMCSRESGGYFEAIIQIRAAGRFPTEEEKRRCSAIAREAMESMKKKGDRLAFISDYQEQKEGIDLYMGSMNASRQVCRMIISELGGSFAESPTLVGMKDGKNLYRITFAMRLPEFRPGDVIRFRGRIIQIRSSGKKVNGISLEDGSRFLSTPEELKGAEKIANIGDAVLTVLVSIEENAILVLDPVTYETVAIKKPMFFNAEAGSEIPVLKTEYGIFALAHTDIPQEK</sequence>
<gene>
    <name evidence="2" type="ORF">MSMAP_0604</name>
</gene>
<accession>A0A0E3R6P6</accession>
<dbReference type="PATRIC" id="fig|1434115.4.peg.734"/>
<dbReference type="PANTHER" id="PTHR12746">
    <property type="entry name" value="NONSENSE-MEDIATED MRNA DECAY PROTEIN 3"/>
    <property type="match status" value="1"/>
</dbReference>
<organism evidence="2 3">
    <name type="scientific">Methanosarcina mazei SarPi</name>
    <dbReference type="NCBI Taxonomy" id="1434115"/>
    <lineage>
        <taxon>Archaea</taxon>
        <taxon>Methanobacteriati</taxon>
        <taxon>Methanobacteriota</taxon>
        <taxon>Stenosarchaea group</taxon>
        <taxon>Methanomicrobia</taxon>
        <taxon>Methanosarcinales</taxon>
        <taxon>Methanosarcinaceae</taxon>
        <taxon>Methanosarcina</taxon>
    </lineage>
</organism>
<reference evidence="2 3" key="1">
    <citation type="submission" date="2014-07" db="EMBL/GenBank/DDBJ databases">
        <title>Methanogenic archaea and the global carbon cycle.</title>
        <authorList>
            <person name="Henriksen J.R."/>
            <person name="Luke J."/>
            <person name="Reinhart S."/>
            <person name="Benedict M.N."/>
            <person name="Youngblut N.D."/>
            <person name="Metcalf M.E."/>
            <person name="Whitaker R.J."/>
            <person name="Metcalf W.W."/>
        </authorList>
    </citation>
    <scope>NUCLEOTIDE SEQUENCE [LARGE SCALE GENOMIC DNA]</scope>
    <source>
        <strain evidence="2 3">SarPi</strain>
    </source>
</reference>
<dbReference type="AlphaFoldDB" id="A0A0E3R6P6"/>
<evidence type="ECO:0000313" key="2">
    <source>
        <dbReference type="EMBL" id="AKB60589.1"/>
    </source>
</evidence>
<proteinExistence type="predicted"/>
<dbReference type="EMBL" id="CP009511">
    <property type="protein sequence ID" value="AKB60589.1"/>
    <property type="molecule type" value="Genomic_DNA"/>
</dbReference>
<feature type="domain" description="Nmd3 N-terminal" evidence="1">
    <location>
        <begin position="6"/>
        <end position="238"/>
    </location>
</feature>
<dbReference type="GO" id="GO:0043023">
    <property type="term" value="F:ribosomal large subunit binding"/>
    <property type="evidence" value="ECO:0007669"/>
    <property type="project" value="InterPro"/>
</dbReference>
<evidence type="ECO:0000313" key="3">
    <source>
        <dbReference type="Proteomes" id="UP000033116"/>
    </source>
</evidence>
<dbReference type="InterPro" id="IPR039768">
    <property type="entry name" value="Nmd3"/>
</dbReference>
<dbReference type="PANTHER" id="PTHR12746:SF2">
    <property type="entry name" value="60S RIBOSOMAL EXPORT PROTEIN NMD3"/>
    <property type="match status" value="1"/>
</dbReference>
<dbReference type="Pfam" id="PF04981">
    <property type="entry name" value="NMD3"/>
    <property type="match status" value="1"/>
</dbReference>
<name>A0A0E3R6P6_METMZ</name>
<dbReference type="GeneID" id="24863729"/>
<dbReference type="HOGENOM" id="CLU_065087_0_0_2"/>
<evidence type="ECO:0000259" key="1">
    <source>
        <dbReference type="Pfam" id="PF04981"/>
    </source>
</evidence>
<dbReference type="GO" id="GO:0005737">
    <property type="term" value="C:cytoplasm"/>
    <property type="evidence" value="ECO:0007669"/>
    <property type="project" value="TreeGrafter"/>
</dbReference>
<dbReference type="RefSeq" id="WP_048042865.1">
    <property type="nucleotide sequence ID" value="NZ_CP009511.1"/>
</dbReference>